<dbReference type="InterPro" id="IPR051299">
    <property type="entry name" value="AB_hydrolase_lip/est"/>
</dbReference>
<sequence>MKPLIPPLLALLTTTAVQANPISSSPSSPSTSTSKNGVSPQLFSSLERLSRLVDISYCVGTPGTGGLSPPFSCSSRCNDVDISGRLELIKSWNTGFLSMEDSCGFVAFDHGRGRDEAEKGRIVVAFRGTYSLANTIVDLSTVPQEYVPYPADPGEGDDKGDDKKGKGPKCNNCTVHMGFMASWKAAREIVMPVVEKARRRYPAYGVELVGHSLGGAVAMLAGLEMRAGRGWTETRVTTFGEPMVGNKGLVEFVDEVFGLKGDNDATDAEGRGYRRVTHKGDPVPLLPLREWGFRSHAGEIFITKGDLPPGPKDLRVCEGDRDKNCLNGEDGDDEEGEERDKGWFREMVDELSGKEDDEMWETEAGWPTRFKLWQLLFAHRDYFWRLGLCVPGGDPIDWGRGRYNVSEGDDEMRDL</sequence>
<dbReference type="CDD" id="cd00519">
    <property type="entry name" value="Lipase_3"/>
    <property type="match status" value="1"/>
</dbReference>
<dbReference type="InterPro" id="IPR029058">
    <property type="entry name" value="AB_hydrolase_fold"/>
</dbReference>
<evidence type="ECO:0000259" key="5">
    <source>
        <dbReference type="Pfam" id="PF01764"/>
    </source>
</evidence>
<evidence type="ECO:0000256" key="3">
    <source>
        <dbReference type="SAM" id="MobiDB-lite"/>
    </source>
</evidence>
<protein>
    <submittedName>
        <fullName evidence="6">Lipase</fullName>
    </submittedName>
</protein>
<dbReference type="GO" id="GO:0016787">
    <property type="term" value="F:hydrolase activity"/>
    <property type="evidence" value="ECO:0007669"/>
    <property type="project" value="UniProtKB-KW"/>
</dbReference>
<name>A0AA39ZB12_9PEZI</name>
<proteinExistence type="predicted"/>
<organism evidence="6 7">
    <name type="scientific">Cercophora samala</name>
    <dbReference type="NCBI Taxonomy" id="330535"/>
    <lineage>
        <taxon>Eukaryota</taxon>
        <taxon>Fungi</taxon>
        <taxon>Dikarya</taxon>
        <taxon>Ascomycota</taxon>
        <taxon>Pezizomycotina</taxon>
        <taxon>Sordariomycetes</taxon>
        <taxon>Sordariomycetidae</taxon>
        <taxon>Sordariales</taxon>
        <taxon>Lasiosphaeriaceae</taxon>
        <taxon>Cercophora</taxon>
    </lineage>
</organism>
<feature type="compositionally biased region" description="Low complexity" evidence="3">
    <location>
        <begin position="23"/>
        <end position="34"/>
    </location>
</feature>
<evidence type="ECO:0000313" key="6">
    <source>
        <dbReference type="EMBL" id="KAK0667593.1"/>
    </source>
</evidence>
<dbReference type="PANTHER" id="PTHR46640">
    <property type="entry name" value="TRIACYLGLYCEROL LIPASE, PUTATIVE (AFU_ORTHOLOGUE AFUA_6G06510)-RELATED"/>
    <property type="match status" value="1"/>
</dbReference>
<keyword evidence="2" id="KW-0378">Hydrolase</keyword>
<dbReference type="AlphaFoldDB" id="A0AA39ZB12"/>
<evidence type="ECO:0000256" key="4">
    <source>
        <dbReference type="SAM" id="SignalP"/>
    </source>
</evidence>
<keyword evidence="7" id="KW-1185">Reference proteome</keyword>
<evidence type="ECO:0000256" key="2">
    <source>
        <dbReference type="ARBA" id="ARBA00022801"/>
    </source>
</evidence>
<accession>A0AA39ZB12</accession>
<dbReference type="GO" id="GO:0006629">
    <property type="term" value="P:lipid metabolic process"/>
    <property type="evidence" value="ECO:0007669"/>
    <property type="project" value="InterPro"/>
</dbReference>
<dbReference type="InterPro" id="IPR002921">
    <property type="entry name" value="Fungal_lipase-type"/>
</dbReference>
<feature type="region of interest" description="Disordered" evidence="3">
    <location>
        <begin position="20"/>
        <end position="39"/>
    </location>
</feature>
<dbReference type="Proteomes" id="UP001174997">
    <property type="component" value="Unassembled WGS sequence"/>
</dbReference>
<dbReference type="Pfam" id="PF01764">
    <property type="entry name" value="Lipase_3"/>
    <property type="match status" value="1"/>
</dbReference>
<dbReference type="Gene3D" id="3.40.50.1820">
    <property type="entry name" value="alpha/beta hydrolase"/>
    <property type="match status" value="1"/>
</dbReference>
<keyword evidence="1 4" id="KW-0732">Signal</keyword>
<dbReference type="PANTHER" id="PTHR46640:SF1">
    <property type="entry name" value="FUNGAL LIPASE-LIKE DOMAIN-CONTAINING PROTEIN-RELATED"/>
    <property type="match status" value="1"/>
</dbReference>
<dbReference type="EMBL" id="JAULSY010000069">
    <property type="protein sequence ID" value="KAK0667593.1"/>
    <property type="molecule type" value="Genomic_DNA"/>
</dbReference>
<feature type="region of interest" description="Disordered" evidence="3">
    <location>
        <begin position="147"/>
        <end position="167"/>
    </location>
</feature>
<feature type="chain" id="PRO_5041204830" evidence="4">
    <location>
        <begin position="20"/>
        <end position="415"/>
    </location>
</feature>
<dbReference type="SUPFAM" id="SSF53474">
    <property type="entry name" value="alpha/beta-Hydrolases"/>
    <property type="match status" value="1"/>
</dbReference>
<feature type="compositionally biased region" description="Basic and acidic residues" evidence="3">
    <location>
        <begin position="156"/>
        <end position="165"/>
    </location>
</feature>
<feature type="signal peptide" evidence="4">
    <location>
        <begin position="1"/>
        <end position="19"/>
    </location>
</feature>
<evidence type="ECO:0000313" key="7">
    <source>
        <dbReference type="Proteomes" id="UP001174997"/>
    </source>
</evidence>
<feature type="domain" description="Fungal lipase-type" evidence="5">
    <location>
        <begin position="123"/>
        <end position="289"/>
    </location>
</feature>
<reference evidence="6" key="1">
    <citation type="submission" date="2023-06" db="EMBL/GenBank/DDBJ databases">
        <title>Genome-scale phylogeny and comparative genomics of the fungal order Sordariales.</title>
        <authorList>
            <consortium name="Lawrence Berkeley National Laboratory"/>
            <person name="Hensen N."/>
            <person name="Bonometti L."/>
            <person name="Westerberg I."/>
            <person name="Brannstrom I.O."/>
            <person name="Guillou S."/>
            <person name="Cros-Aarteil S."/>
            <person name="Calhoun S."/>
            <person name="Haridas S."/>
            <person name="Kuo A."/>
            <person name="Mondo S."/>
            <person name="Pangilinan J."/>
            <person name="Riley R."/>
            <person name="Labutti K."/>
            <person name="Andreopoulos B."/>
            <person name="Lipzen A."/>
            <person name="Chen C."/>
            <person name="Yanf M."/>
            <person name="Daum C."/>
            <person name="Ng V."/>
            <person name="Clum A."/>
            <person name="Steindorff A."/>
            <person name="Ohm R."/>
            <person name="Martin F."/>
            <person name="Silar P."/>
            <person name="Natvig D."/>
            <person name="Lalanne C."/>
            <person name="Gautier V."/>
            <person name="Ament-Velasquez S.L."/>
            <person name="Kruys A."/>
            <person name="Hutchinson M.I."/>
            <person name="Powell A.J."/>
            <person name="Barry K."/>
            <person name="Miller A.N."/>
            <person name="Grigoriev I.V."/>
            <person name="Debuchy R."/>
            <person name="Gladieux P."/>
            <person name="Thoren M.H."/>
            <person name="Johannesson H."/>
        </authorList>
    </citation>
    <scope>NUCLEOTIDE SEQUENCE</scope>
    <source>
        <strain evidence="6">CBS 307.81</strain>
    </source>
</reference>
<gene>
    <name evidence="6" type="ORF">QBC41DRAFT_278606</name>
</gene>
<comment type="caution">
    <text evidence="6">The sequence shown here is derived from an EMBL/GenBank/DDBJ whole genome shotgun (WGS) entry which is preliminary data.</text>
</comment>
<evidence type="ECO:0000256" key="1">
    <source>
        <dbReference type="ARBA" id="ARBA00022729"/>
    </source>
</evidence>